<evidence type="ECO:0000256" key="4">
    <source>
        <dbReference type="ARBA" id="ARBA00022833"/>
    </source>
</evidence>
<accession>A0ABW9ZS63</accession>
<dbReference type="Proteomes" id="UP000753802">
    <property type="component" value="Unassembled WGS sequence"/>
</dbReference>
<feature type="domain" description="DinB-like" evidence="5">
    <location>
        <begin position="32"/>
        <end position="163"/>
    </location>
</feature>
<reference evidence="6 7" key="1">
    <citation type="submission" date="2020-01" db="EMBL/GenBank/DDBJ databases">
        <title>Genome analysis.</title>
        <authorList>
            <person name="Wu S."/>
            <person name="Wang G."/>
        </authorList>
    </citation>
    <scope>NUCLEOTIDE SEQUENCE [LARGE SCALE GENOMIC DNA]</scope>
    <source>
        <strain evidence="6 7">SYL130</strain>
    </source>
</reference>
<organism evidence="6 7">
    <name type="scientific">Sediminibacterium roseum</name>
    <dbReference type="NCBI Taxonomy" id="1978412"/>
    <lineage>
        <taxon>Bacteria</taxon>
        <taxon>Pseudomonadati</taxon>
        <taxon>Bacteroidota</taxon>
        <taxon>Chitinophagia</taxon>
        <taxon>Chitinophagales</taxon>
        <taxon>Chitinophagaceae</taxon>
        <taxon>Sediminibacterium</taxon>
    </lineage>
</organism>
<keyword evidence="2" id="KW-0479">Metal-binding</keyword>
<dbReference type="RefSeq" id="WP_161818266.1">
    <property type="nucleotide sequence ID" value="NZ_JAACJS010000012.1"/>
</dbReference>
<dbReference type="Pfam" id="PF12867">
    <property type="entry name" value="DinB_2"/>
    <property type="match status" value="1"/>
</dbReference>
<evidence type="ECO:0000256" key="2">
    <source>
        <dbReference type="ARBA" id="ARBA00022723"/>
    </source>
</evidence>
<comment type="caution">
    <text evidence="6">The sequence shown here is derived from an EMBL/GenBank/DDBJ whole genome shotgun (WGS) entry which is preliminary data.</text>
</comment>
<dbReference type="EMBL" id="JAACJS010000012">
    <property type="protein sequence ID" value="NCI49946.1"/>
    <property type="molecule type" value="Genomic_DNA"/>
</dbReference>
<evidence type="ECO:0000256" key="3">
    <source>
        <dbReference type="ARBA" id="ARBA00022801"/>
    </source>
</evidence>
<dbReference type="SUPFAM" id="SSF109854">
    <property type="entry name" value="DinB/YfiT-like putative metalloenzymes"/>
    <property type="match status" value="1"/>
</dbReference>
<dbReference type="GO" id="GO:0016787">
    <property type="term" value="F:hydrolase activity"/>
    <property type="evidence" value="ECO:0007669"/>
    <property type="project" value="UniProtKB-KW"/>
</dbReference>
<dbReference type="Gene3D" id="1.20.120.450">
    <property type="entry name" value="dinb family like domain"/>
    <property type="match status" value="1"/>
</dbReference>
<keyword evidence="1" id="KW-0963">Cytoplasm</keyword>
<evidence type="ECO:0000313" key="6">
    <source>
        <dbReference type="EMBL" id="NCI49946.1"/>
    </source>
</evidence>
<keyword evidence="7" id="KW-1185">Reference proteome</keyword>
<keyword evidence="3 6" id="KW-0378">Hydrolase</keyword>
<sequence>MDPRYPIGKYEAQPFSQEQKEKWLLDIKFLPEEIERSVADLDTAQLHTPYRDGGWTVQQLVHHVADSHLNAYTRFKLGLTEENPTIKPYEEQEWAKLADNDLPINLSFTLLHALHQRWYYAVKDLTDAQWQRTVVHPEAGKQMTLWYLLGMYAWHGKHHTAHITTLRENKGW</sequence>
<dbReference type="InterPro" id="IPR023774">
    <property type="entry name" value="Put_metal_dep_hydrolase_YfiT"/>
</dbReference>
<dbReference type="NCBIfam" id="NF009807">
    <property type="entry name" value="PRK13291.1"/>
    <property type="match status" value="1"/>
</dbReference>
<proteinExistence type="inferred from homology"/>
<evidence type="ECO:0000259" key="5">
    <source>
        <dbReference type="Pfam" id="PF12867"/>
    </source>
</evidence>
<keyword evidence="4" id="KW-0862">Zinc</keyword>
<name>A0ABW9ZS63_9BACT</name>
<protein>
    <submittedName>
        <fullName evidence="6">Metal-dependent hydrolase</fullName>
    </submittedName>
</protein>
<dbReference type="HAMAP" id="MF_01256">
    <property type="entry name" value="YfiT_hydrol"/>
    <property type="match status" value="1"/>
</dbReference>
<evidence type="ECO:0000313" key="7">
    <source>
        <dbReference type="Proteomes" id="UP000753802"/>
    </source>
</evidence>
<evidence type="ECO:0000256" key="1">
    <source>
        <dbReference type="ARBA" id="ARBA00022490"/>
    </source>
</evidence>
<dbReference type="InterPro" id="IPR034660">
    <property type="entry name" value="DinB/YfiT-like"/>
</dbReference>
<gene>
    <name evidence="6" type="ORF">GWC95_08435</name>
</gene>
<dbReference type="InterPro" id="IPR024775">
    <property type="entry name" value="DinB-like"/>
</dbReference>